<dbReference type="AlphaFoldDB" id="A0AAD6WYN0"/>
<dbReference type="Proteomes" id="UP001218188">
    <property type="component" value="Unassembled WGS sequence"/>
</dbReference>
<protein>
    <submittedName>
        <fullName evidence="2">Uncharacterized protein</fullName>
    </submittedName>
</protein>
<keyword evidence="3" id="KW-1185">Reference proteome</keyword>
<dbReference type="EMBL" id="JARJCM010000101">
    <property type="protein sequence ID" value="KAJ7029495.1"/>
    <property type="molecule type" value="Genomic_DNA"/>
</dbReference>
<feature type="region of interest" description="Disordered" evidence="1">
    <location>
        <begin position="103"/>
        <end position="124"/>
    </location>
</feature>
<evidence type="ECO:0000313" key="3">
    <source>
        <dbReference type="Proteomes" id="UP001218188"/>
    </source>
</evidence>
<reference evidence="2" key="1">
    <citation type="submission" date="2023-03" db="EMBL/GenBank/DDBJ databases">
        <title>Massive genome expansion in bonnet fungi (Mycena s.s.) driven by repeated elements and novel gene families across ecological guilds.</title>
        <authorList>
            <consortium name="Lawrence Berkeley National Laboratory"/>
            <person name="Harder C.B."/>
            <person name="Miyauchi S."/>
            <person name="Viragh M."/>
            <person name="Kuo A."/>
            <person name="Thoen E."/>
            <person name="Andreopoulos B."/>
            <person name="Lu D."/>
            <person name="Skrede I."/>
            <person name="Drula E."/>
            <person name="Henrissat B."/>
            <person name="Morin E."/>
            <person name="Kohler A."/>
            <person name="Barry K."/>
            <person name="LaButti K."/>
            <person name="Morin E."/>
            <person name="Salamov A."/>
            <person name="Lipzen A."/>
            <person name="Mereny Z."/>
            <person name="Hegedus B."/>
            <person name="Baldrian P."/>
            <person name="Stursova M."/>
            <person name="Weitz H."/>
            <person name="Taylor A."/>
            <person name="Grigoriev I.V."/>
            <person name="Nagy L.G."/>
            <person name="Martin F."/>
            <person name="Kauserud H."/>
        </authorList>
    </citation>
    <scope>NUCLEOTIDE SEQUENCE</scope>
    <source>
        <strain evidence="2">CBHHK200</strain>
    </source>
</reference>
<accession>A0AAD6WYN0</accession>
<proteinExistence type="predicted"/>
<organism evidence="2 3">
    <name type="scientific">Mycena alexandri</name>
    <dbReference type="NCBI Taxonomy" id="1745969"/>
    <lineage>
        <taxon>Eukaryota</taxon>
        <taxon>Fungi</taxon>
        <taxon>Dikarya</taxon>
        <taxon>Basidiomycota</taxon>
        <taxon>Agaricomycotina</taxon>
        <taxon>Agaricomycetes</taxon>
        <taxon>Agaricomycetidae</taxon>
        <taxon>Agaricales</taxon>
        <taxon>Marasmiineae</taxon>
        <taxon>Mycenaceae</taxon>
        <taxon>Mycena</taxon>
    </lineage>
</organism>
<gene>
    <name evidence="2" type="ORF">C8F04DRAFT_1288389</name>
</gene>
<sequence length="235" mass="26208">MTKGWRPDTSAELLGKSKPYPWYRNSGWMDSSLELISNVVKQHINNAVCAARQFSSPPTVKLCRLIRSTNSIESITVWLPGIIGKATEDGIAKHTQVPSKHQAVASGEKNCQQDPRSNGVLEGSRGRPVNGRSFMVELPSILILEKNGGSIREHGGRRALSTTSLGARHQYHPIIVIYQIITCTGVSKRPGINRIKDEHRFWMKAYYVLTMVKGLSYWDQSFQGVKVIPGSHSRQ</sequence>
<evidence type="ECO:0000313" key="2">
    <source>
        <dbReference type="EMBL" id="KAJ7029495.1"/>
    </source>
</evidence>
<evidence type="ECO:0000256" key="1">
    <source>
        <dbReference type="SAM" id="MobiDB-lite"/>
    </source>
</evidence>
<comment type="caution">
    <text evidence="2">The sequence shown here is derived from an EMBL/GenBank/DDBJ whole genome shotgun (WGS) entry which is preliminary data.</text>
</comment>
<name>A0AAD6WYN0_9AGAR</name>